<protein>
    <recommendedName>
        <fullName evidence="3">DNA repair protein</fullName>
    </recommendedName>
</protein>
<dbReference type="SUPFAM" id="SSF52540">
    <property type="entry name" value="P-loop containing nucleoside triphosphate hydrolases"/>
    <property type="match status" value="1"/>
</dbReference>
<comment type="caution">
    <text evidence="1">The sequence shown here is derived from an EMBL/GenBank/DDBJ whole genome shotgun (WGS) entry which is preliminary data.</text>
</comment>
<dbReference type="OrthoDB" id="9179688at2"/>
<evidence type="ECO:0000313" key="1">
    <source>
        <dbReference type="EMBL" id="REG83753.1"/>
    </source>
</evidence>
<organism evidence="1 2">
    <name type="scientific">Marinomonas pollencensis</name>
    <dbReference type="NCBI Taxonomy" id="491954"/>
    <lineage>
        <taxon>Bacteria</taxon>
        <taxon>Pseudomonadati</taxon>
        <taxon>Pseudomonadota</taxon>
        <taxon>Gammaproteobacteria</taxon>
        <taxon>Oceanospirillales</taxon>
        <taxon>Oceanospirillaceae</taxon>
        <taxon>Marinomonas</taxon>
    </lineage>
</organism>
<dbReference type="Proteomes" id="UP000256542">
    <property type="component" value="Unassembled WGS sequence"/>
</dbReference>
<dbReference type="EMBL" id="QUNG01000005">
    <property type="protein sequence ID" value="REG83753.1"/>
    <property type="molecule type" value="Genomic_DNA"/>
</dbReference>
<proteinExistence type="predicted"/>
<dbReference type="NCBIfam" id="NF047389">
    <property type="entry name" value="ATPase_Sll1717"/>
    <property type="match status" value="1"/>
</dbReference>
<keyword evidence="2" id="KW-1185">Reference proteome</keyword>
<name>A0A3E0DM37_9GAMM</name>
<sequence length="511" mass="59599">MTPYKFRSDDTIGNLDAESDSFLSSCFLESNVYKILANFENNMDFTKRIIVGRTGSGKTALLKQIKEDHRIKKTNEIEAESTVFEHIKNNVFISQLTDEKIDLRVFYKSLWVHVLLTKIIETIDTDRFMDLLKKPLSTIKKRYNIELAKDYIESFSNGFFNDNIISEMTDRMQNDLKASFSISGIGISGGTSSDTSQKIQRETSRYVSSELLKKQKEIIKIIEDEFSNEHQIKIVISIDDLDKSWLSSSEIRYDFINALLDAFKELVNVKSVKILISIRTDIMMGIYKNNLRQEEKDKAFILPIKWSRQEISEILDKRINHLIKHRYQSKSDVSFSDVFSFPIKNTTVDNYILDRTMLRPRDAIDFINICLSNSDGLNEMDENLVLRSEEEFYTSRKQALVKEWISLYPHIKDYIDGISFLLNSNFTILENKNTFEKIEEFLISKSKDNEGIEHNKIVTNPFDLINIWFMIGIVGIKKSDSLIIYSSFDKQELDITDQTKNFIIHPLFFRE</sequence>
<evidence type="ECO:0000313" key="2">
    <source>
        <dbReference type="Proteomes" id="UP000256542"/>
    </source>
</evidence>
<accession>A0A3E0DM37</accession>
<dbReference type="InterPro" id="IPR027417">
    <property type="entry name" value="P-loop_NTPase"/>
</dbReference>
<gene>
    <name evidence="1" type="ORF">DFP81_105119</name>
</gene>
<dbReference type="InterPro" id="IPR059206">
    <property type="entry name" value="Sll1717-like"/>
</dbReference>
<dbReference type="RefSeq" id="WP_115897439.1">
    <property type="nucleotide sequence ID" value="NZ_QUNG01000005.1"/>
</dbReference>
<evidence type="ECO:0008006" key="3">
    <source>
        <dbReference type="Google" id="ProtNLM"/>
    </source>
</evidence>
<reference evidence="1 2" key="1">
    <citation type="submission" date="2018-08" db="EMBL/GenBank/DDBJ databases">
        <title>Genomic Encyclopedia of Type Strains, Phase III (KMG-III): the genomes of soil and plant-associated and newly described type strains.</title>
        <authorList>
            <person name="Whitman W."/>
        </authorList>
    </citation>
    <scope>NUCLEOTIDE SEQUENCE [LARGE SCALE GENOMIC DNA]</scope>
    <source>
        <strain evidence="1 2">CECT 7375</strain>
    </source>
</reference>
<dbReference type="AlphaFoldDB" id="A0A3E0DM37"/>